<sequence length="194" mass="19785">MGGYSSSGMGRYASSGDDGYSSRQTGQGASRASYYGGRGGLGGRDESAGYGRAASGLGTGAGQSGMGGAGEGYASSDDEHESGLRPSATVAQTSLPREVAGAHKDARGLAANIEHLKEMLASDKHAAEPRVHEAVKNVADHMKQVEQRLHDLKVRANSEAQSGFSRTTGPQAVAAHSLGSSCARCGYSGASSRY</sequence>
<protein>
    <submittedName>
        <fullName evidence="2">Uncharacterized protein</fullName>
    </submittedName>
</protein>
<evidence type="ECO:0000256" key="1">
    <source>
        <dbReference type="SAM" id="MobiDB-lite"/>
    </source>
</evidence>
<evidence type="ECO:0000313" key="2">
    <source>
        <dbReference type="EMBL" id="POY72532.1"/>
    </source>
</evidence>
<gene>
    <name evidence="2" type="ORF">BMF94_4358</name>
</gene>
<accession>A0A2S5B6X4</accession>
<name>A0A2S5B6X4_9BASI</name>
<organism evidence="2 3">
    <name type="scientific">Rhodotorula taiwanensis</name>
    <dbReference type="NCBI Taxonomy" id="741276"/>
    <lineage>
        <taxon>Eukaryota</taxon>
        <taxon>Fungi</taxon>
        <taxon>Dikarya</taxon>
        <taxon>Basidiomycota</taxon>
        <taxon>Pucciniomycotina</taxon>
        <taxon>Microbotryomycetes</taxon>
        <taxon>Sporidiobolales</taxon>
        <taxon>Sporidiobolaceae</taxon>
        <taxon>Rhodotorula</taxon>
    </lineage>
</organism>
<feature type="region of interest" description="Disordered" evidence="1">
    <location>
        <begin position="1"/>
        <end position="103"/>
    </location>
</feature>
<evidence type="ECO:0000313" key="3">
    <source>
        <dbReference type="Proteomes" id="UP000237144"/>
    </source>
</evidence>
<dbReference type="Proteomes" id="UP000237144">
    <property type="component" value="Unassembled WGS sequence"/>
</dbReference>
<dbReference type="AlphaFoldDB" id="A0A2S5B6X4"/>
<proteinExistence type="predicted"/>
<feature type="compositionally biased region" description="Gly residues" evidence="1">
    <location>
        <begin position="57"/>
        <end position="71"/>
    </location>
</feature>
<dbReference type="EMBL" id="PJQD01000048">
    <property type="protein sequence ID" value="POY72532.1"/>
    <property type="molecule type" value="Genomic_DNA"/>
</dbReference>
<feature type="compositionally biased region" description="Low complexity" evidence="1">
    <location>
        <begin position="1"/>
        <end position="16"/>
    </location>
</feature>
<comment type="caution">
    <text evidence="2">The sequence shown here is derived from an EMBL/GenBank/DDBJ whole genome shotgun (WGS) entry which is preliminary data.</text>
</comment>
<reference evidence="2 3" key="1">
    <citation type="journal article" date="2018" name="Front. Microbiol.">
        <title>Prospects for Fungal Bioremediation of Acidic Radioactive Waste Sites: Characterization and Genome Sequence of Rhodotorula taiwanensis MD1149.</title>
        <authorList>
            <person name="Tkavc R."/>
            <person name="Matrosova V.Y."/>
            <person name="Grichenko O.E."/>
            <person name="Gostincar C."/>
            <person name="Volpe R.P."/>
            <person name="Klimenkova P."/>
            <person name="Gaidamakova E.K."/>
            <person name="Zhou C.E."/>
            <person name="Stewart B.J."/>
            <person name="Lyman M.G."/>
            <person name="Malfatti S.A."/>
            <person name="Rubinfeld B."/>
            <person name="Courtot M."/>
            <person name="Singh J."/>
            <person name="Dalgard C.L."/>
            <person name="Hamilton T."/>
            <person name="Frey K.G."/>
            <person name="Gunde-Cimerman N."/>
            <person name="Dugan L."/>
            <person name="Daly M.J."/>
        </authorList>
    </citation>
    <scope>NUCLEOTIDE SEQUENCE [LARGE SCALE GENOMIC DNA]</scope>
    <source>
        <strain evidence="2 3">MD1149</strain>
    </source>
</reference>
<keyword evidence="3" id="KW-1185">Reference proteome</keyword>